<feature type="region of interest" description="Disordered" evidence="12">
    <location>
        <begin position="449"/>
        <end position="505"/>
    </location>
</feature>
<evidence type="ECO:0000256" key="1">
    <source>
        <dbReference type="ARBA" id="ARBA00004236"/>
    </source>
</evidence>
<feature type="region of interest" description="Disordered" evidence="12">
    <location>
        <begin position="76"/>
        <end position="380"/>
    </location>
</feature>
<evidence type="ECO:0000259" key="13">
    <source>
        <dbReference type="PROSITE" id="PS50002"/>
    </source>
</evidence>
<proteinExistence type="predicted"/>
<dbReference type="InterPro" id="IPR003127">
    <property type="entry name" value="SoHo_dom"/>
</dbReference>
<keyword evidence="15" id="KW-1185">Reference proteome</keyword>
<dbReference type="FunFam" id="2.30.30.40:FF:000003">
    <property type="entry name" value="Sorbin and SH3 domain-containing protein 1 isoform 2"/>
    <property type="match status" value="1"/>
</dbReference>
<evidence type="ECO:0000256" key="3">
    <source>
        <dbReference type="ARBA" id="ARBA00004496"/>
    </source>
</evidence>
<feature type="domain" description="SH3" evidence="13">
    <location>
        <begin position="690"/>
        <end position="749"/>
    </location>
</feature>
<evidence type="ECO:0000256" key="7">
    <source>
        <dbReference type="ARBA" id="ARBA00022553"/>
    </source>
</evidence>
<feature type="region of interest" description="Disordered" evidence="12">
    <location>
        <begin position="404"/>
        <end position="436"/>
    </location>
</feature>
<protein>
    <submittedName>
        <fullName evidence="16">Sorbin and SH3 domain-containing protein 1 isoform X24</fullName>
    </submittedName>
</protein>
<feature type="compositionally biased region" description="Polar residues" evidence="12">
    <location>
        <begin position="115"/>
        <end position="129"/>
    </location>
</feature>
<keyword evidence="10" id="KW-0472">Membrane</keyword>
<feature type="compositionally biased region" description="Polar residues" evidence="12">
    <location>
        <begin position="265"/>
        <end position="288"/>
    </location>
</feature>
<dbReference type="PRINTS" id="PR00452">
    <property type="entry name" value="SH3DOMAIN"/>
</dbReference>
<dbReference type="InterPro" id="IPR036028">
    <property type="entry name" value="SH3-like_dom_sf"/>
</dbReference>
<dbReference type="Pfam" id="PF14604">
    <property type="entry name" value="SH3_9"/>
    <property type="match status" value="1"/>
</dbReference>
<dbReference type="InterPro" id="IPR035606">
    <property type="entry name" value="SORBS1_SH3"/>
</dbReference>
<dbReference type="PROSITE" id="PS50002">
    <property type="entry name" value="SH3"/>
    <property type="match status" value="3"/>
</dbReference>
<evidence type="ECO:0000256" key="6">
    <source>
        <dbReference type="ARBA" id="ARBA00022490"/>
    </source>
</evidence>
<feature type="domain" description="SoHo" evidence="14">
    <location>
        <begin position="365"/>
        <end position="422"/>
    </location>
</feature>
<dbReference type="InterPro" id="IPR001452">
    <property type="entry name" value="SH3_domain"/>
</dbReference>
<comment type="subcellular location">
    <subcellularLocation>
        <location evidence="2">Cell junction</location>
        <location evidence="2">Focal adhesion</location>
    </subcellularLocation>
    <subcellularLocation>
        <location evidence="1">Cell membrane</location>
    </subcellularLocation>
    <subcellularLocation>
        <location evidence="3">Cytoplasm</location>
    </subcellularLocation>
</comment>
<dbReference type="Proteomes" id="UP000000715">
    <property type="component" value="Unplaced"/>
</dbReference>
<evidence type="ECO:0000256" key="11">
    <source>
        <dbReference type="PROSITE-ProRule" id="PRU00192"/>
    </source>
</evidence>
<dbReference type="Pfam" id="PF07653">
    <property type="entry name" value="SH3_2"/>
    <property type="match status" value="1"/>
</dbReference>
<evidence type="ECO:0000259" key="14">
    <source>
        <dbReference type="PROSITE" id="PS50831"/>
    </source>
</evidence>
<accession>A0A8U0URD2</accession>
<evidence type="ECO:0000256" key="4">
    <source>
        <dbReference type="ARBA" id="ARBA00022443"/>
    </source>
</evidence>
<dbReference type="CDD" id="cd11922">
    <property type="entry name" value="SH3_Sorbs1_2"/>
    <property type="match status" value="1"/>
</dbReference>
<keyword evidence="8" id="KW-0677">Repeat</keyword>
<keyword evidence="9" id="KW-0965">Cell junction</keyword>
<feature type="compositionally biased region" description="Basic and acidic residues" evidence="12">
    <location>
        <begin position="353"/>
        <end position="364"/>
    </location>
</feature>
<reference evidence="16" key="1">
    <citation type="submission" date="2025-08" db="UniProtKB">
        <authorList>
            <consortium name="RefSeq"/>
        </authorList>
    </citation>
    <scope>IDENTIFICATION</scope>
    <source>
        <tissue evidence="16">Brain</tissue>
    </source>
</reference>
<dbReference type="GO" id="GO:0031589">
    <property type="term" value="P:cell-substrate adhesion"/>
    <property type="evidence" value="ECO:0007669"/>
    <property type="project" value="TreeGrafter"/>
</dbReference>
<dbReference type="SUPFAM" id="SSF50044">
    <property type="entry name" value="SH3-domain"/>
    <property type="match status" value="3"/>
</dbReference>
<dbReference type="PANTHER" id="PTHR14167">
    <property type="entry name" value="SH3 DOMAIN-CONTAINING"/>
    <property type="match status" value="1"/>
</dbReference>
<keyword evidence="7" id="KW-0597">Phosphoprotein</keyword>
<evidence type="ECO:0000256" key="9">
    <source>
        <dbReference type="ARBA" id="ARBA00022949"/>
    </source>
</evidence>
<evidence type="ECO:0000313" key="16">
    <source>
        <dbReference type="RefSeq" id="XP_044924613.1"/>
    </source>
</evidence>
<dbReference type="GeneID" id="101687012"/>
<evidence type="ECO:0000256" key="5">
    <source>
        <dbReference type="ARBA" id="ARBA00022475"/>
    </source>
</evidence>
<feature type="region of interest" description="Disordered" evidence="12">
    <location>
        <begin position="1"/>
        <end position="36"/>
    </location>
</feature>
<dbReference type="Pfam" id="PF00018">
    <property type="entry name" value="SH3_1"/>
    <property type="match status" value="1"/>
</dbReference>
<evidence type="ECO:0000256" key="8">
    <source>
        <dbReference type="ARBA" id="ARBA00022737"/>
    </source>
</evidence>
<dbReference type="GO" id="GO:0005634">
    <property type="term" value="C:nucleus"/>
    <property type="evidence" value="ECO:0007669"/>
    <property type="project" value="TreeGrafter"/>
</dbReference>
<feature type="region of interest" description="Disordered" evidence="12">
    <location>
        <begin position="51"/>
        <end position="70"/>
    </location>
</feature>
<dbReference type="SMART" id="SM00326">
    <property type="entry name" value="SH3"/>
    <property type="match status" value="3"/>
</dbReference>
<name>A0A8U0URD2_MUSPF</name>
<feature type="region of interest" description="Disordered" evidence="12">
    <location>
        <begin position="839"/>
        <end position="868"/>
    </location>
</feature>
<dbReference type="CDD" id="cd11916">
    <property type="entry name" value="SH3_Sorbs1_3"/>
    <property type="match status" value="1"/>
</dbReference>
<dbReference type="PANTHER" id="PTHR14167:SF64">
    <property type="entry name" value="SORBIN AND SH3 DOMAIN-CONTAINING PROTEIN 1"/>
    <property type="match status" value="1"/>
</dbReference>
<feature type="region of interest" description="Disordered" evidence="12">
    <location>
        <begin position="590"/>
        <end position="614"/>
    </location>
</feature>
<feature type="compositionally biased region" description="Basic and acidic residues" evidence="12">
    <location>
        <begin position="463"/>
        <end position="487"/>
    </location>
</feature>
<dbReference type="CTD" id="10580"/>
<dbReference type="InterPro" id="IPR035610">
    <property type="entry name" value="SORBS1_SH3_1"/>
</dbReference>
<dbReference type="FunFam" id="2.30.30.40:FF:000004">
    <property type="entry name" value="Sorbin and SH3 domain-containing protein 1 isoform 2"/>
    <property type="match status" value="1"/>
</dbReference>
<feature type="compositionally biased region" description="Low complexity" evidence="12">
    <location>
        <begin position="289"/>
        <end position="302"/>
    </location>
</feature>
<feature type="compositionally biased region" description="Pro residues" evidence="12">
    <location>
        <begin position="229"/>
        <end position="251"/>
    </location>
</feature>
<dbReference type="GO" id="GO:0005886">
    <property type="term" value="C:plasma membrane"/>
    <property type="evidence" value="ECO:0007669"/>
    <property type="project" value="UniProtKB-SubCell"/>
</dbReference>
<dbReference type="InterPro" id="IPR050384">
    <property type="entry name" value="Endophilin_SH3RF"/>
</dbReference>
<keyword evidence="6" id="KW-0963">Cytoplasm</keyword>
<dbReference type="InterPro" id="IPR035611">
    <property type="entry name" value="SORBS1_SH3_2"/>
</dbReference>
<feature type="compositionally biased region" description="Polar residues" evidence="12">
    <location>
        <begin position="76"/>
        <end position="94"/>
    </location>
</feature>
<gene>
    <name evidence="16" type="primary">SORBS1</name>
</gene>
<evidence type="ECO:0000313" key="15">
    <source>
        <dbReference type="Proteomes" id="UP000000715"/>
    </source>
</evidence>
<dbReference type="Gene3D" id="2.30.30.40">
    <property type="entry name" value="SH3 Domains"/>
    <property type="match status" value="3"/>
</dbReference>
<keyword evidence="4 11" id="KW-0728">SH3 domain</keyword>
<feature type="domain" description="SH3" evidence="13">
    <location>
        <begin position="764"/>
        <end position="825"/>
    </location>
</feature>
<sequence length="931" mass="102581">MSSECDVGASKAVVNGLAPGSNGQDKATADPLRARSVSAVKIIPVKTVKSSSGLVFPPDMDPTKICTGKGAVTLRASSSYREIPSSGPTSPQETPQHESKPVLDSETPSADEWRLSSNADANGNAQPSSLAAKGYRSVHPNLPSDKPQGASSSSSAQPEVIVVPLYLVNTDRGQEGTARPPASLGPLGPPGPATTPAGSPLTFPTLDDFIPPRLQRRPHHSQPAGAADPHPPVSQTPPSSSPPPPLLPPAPEGLLRASEPDLTGAVSSTDSGPLLNEVSSSHVGTDPQSSAPASKPSSAYPSTTIVNPTIVLLQHNREQQKRLSSLSDPVSERRVGEQDLAPTQEKPTSPGRATEKKVKDDSRRVARSAQDLSDVSMDDVGIPLRNTERSKDWYKTMFKQIHKLNRDDDSDLYSPRYSFSEDTKSPLSVPRSKSEMSYIDGEKVVKRSATLPLPARSSSLKSSPERNDWEPPDKKVDTRKYRAEPKSIYDYQPGKSSVLTNEKMSRDISPEEIDLKNEPWYKFFSELEFGKPSSAVSPSPDISAEAPGYIYSSNFHAVKRESDGAPGDLASLENERQIYKSVLEGGDIPLQGLSGLKRPSSSASTKDSESPRHFIPADYLESTEEFIRRRHDDKEKLLADQRRLKREQEEADIAARRHTGVIPTHHQFITNERFGDLLNIDDTAKRKSGSEMRPARAKFDFKAQTLKELPLQKGDIVYIYKQIDQNWYEGEHHGRVGIFPRSYIELLPPAEKAQPKKLAPVQVLEYGEAVAKFNFNGDTQVEMSFRKGERITLLRQVDENWYEGRIPGTSRQGIFPITYVDVIKRPLVKNPVDYIDLPFSSSPSRSGTASPQQPQAQQRRVTPDRSQTSQDLFSYQALYSYIPQNDDELELRDGDIVDVMEKCDDGWFVGTSRRTRQFGTFPGNYVKPLYL</sequence>
<evidence type="ECO:0000256" key="12">
    <source>
        <dbReference type="SAM" id="MobiDB-lite"/>
    </source>
</evidence>
<evidence type="ECO:0000256" key="2">
    <source>
        <dbReference type="ARBA" id="ARBA00004246"/>
    </source>
</evidence>
<keyword evidence="5" id="KW-1003">Cell membrane</keyword>
<organism evidence="15 16">
    <name type="scientific">Mustela putorius furo</name>
    <name type="common">European domestic ferret</name>
    <name type="synonym">Mustela furo</name>
    <dbReference type="NCBI Taxonomy" id="9669"/>
    <lineage>
        <taxon>Eukaryota</taxon>
        <taxon>Metazoa</taxon>
        <taxon>Chordata</taxon>
        <taxon>Craniata</taxon>
        <taxon>Vertebrata</taxon>
        <taxon>Euteleostomi</taxon>
        <taxon>Mammalia</taxon>
        <taxon>Eutheria</taxon>
        <taxon>Laurasiatheria</taxon>
        <taxon>Carnivora</taxon>
        <taxon>Caniformia</taxon>
        <taxon>Musteloidea</taxon>
        <taxon>Mustelidae</taxon>
        <taxon>Mustelinae</taxon>
        <taxon>Mustela</taxon>
    </lineage>
</organism>
<dbReference type="RefSeq" id="XP_044924613.1">
    <property type="nucleotide sequence ID" value="XM_045068678.1"/>
</dbReference>
<feature type="compositionally biased region" description="Low complexity" evidence="12">
    <location>
        <begin position="839"/>
        <end position="860"/>
    </location>
</feature>
<dbReference type="Pfam" id="PF02208">
    <property type="entry name" value="Sorb"/>
    <property type="match status" value="1"/>
</dbReference>
<dbReference type="SMART" id="SM00459">
    <property type="entry name" value="Sorb"/>
    <property type="match status" value="1"/>
</dbReference>
<dbReference type="GO" id="GO:0005737">
    <property type="term" value="C:cytoplasm"/>
    <property type="evidence" value="ECO:0007669"/>
    <property type="project" value="UniProtKB-SubCell"/>
</dbReference>
<feature type="domain" description="SH3" evidence="13">
    <location>
        <begin position="870"/>
        <end position="931"/>
    </location>
</feature>
<dbReference type="PROSITE" id="PS50831">
    <property type="entry name" value="SOHO"/>
    <property type="match status" value="1"/>
</dbReference>
<dbReference type="CDD" id="cd11919">
    <property type="entry name" value="SH3_Sorbs1_1"/>
    <property type="match status" value="1"/>
</dbReference>
<dbReference type="AlphaFoldDB" id="A0A8U0URD2"/>
<evidence type="ECO:0000256" key="10">
    <source>
        <dbReference type="ARBA" id="ARBA00023136"/>
    </source>
</evidence>
<dbReference type="GO" id="GO:0005925">
    <property type="term" value="C:focal adhesion"/>
    <property type="evidence" value="ECO:0007669"/>
    <property type="project" value="UniProtKB-SubCell"/>
</dbReference>
<dbReference type="FunFam" id="2.30.30.40:FF:000001">
    <property type="entry name" value="Sorbin and SH3 domain-containing protein 1 isoform 2"/>
    <property type="match status" value="1"/>
</dbReference>